<dbReference type="EMBL" id="JASZYV010000003">
    <property type="protein sequence ID" value="MDM0045991.1"/>
    <property type="molecule type" value="Genomic_DNA"/>
</dbReference>
<dbReference type="PANTHER" id="PTHR12358:SF54">
    <property type="entry name" value="SPHINGOSINE KINASE RELATED PROTEIN"/>
    <property type="match status" value="1"/>
</dbReference>
<comment type="caution">
    <text evidence="2">The sequence shown here is derived from an EMBL/GenBank/DDBJ whole genome shotgun (WGS) entry which is preliminary data.</text>
</comment>
<dbReference type="PROSITE" id="PS50146">
    <property type="entry name" value="DAGK"/>
    <property type="match status" value="1"/>
</dbReference>
<dbReference type="Gene3D" id="2.60.200.40">
    <property type="match status" value="1"/>
</dbReference>
<feature type="domain" description="DAGKc" evidence="1">
    <location>
        <begin position="7"/>
        <end position="140"/>
    </location>
</feature>
<dbReference type="Proteomes" id="UP001174908">
    <property type="component" value="Unassembled WGS sequence"/>
</dbReference>
<dbReference type="Gene3D" id="3.40.50.10330">
    <property type="entry name" value="Probable inorganic polyphosphate/atp-NAD kinase, domain 1"/>
    <property type="match status" value="1"/>
</dbReference>
<evidence type="ECO:0000313" key="2">
    <source>
        <dbReference type="EMBL" id="MDM0045991.1"/>
    </source>
</evidence>
<dbReference type="InterPro" id="IPR050187">
    <property type="entry name" value="Lipid_Phosphate_FormReg"/>
</dbReference>
<name>A0ABT7NDF9_9BURK</name>
<dbReference type="SUPFAM" id="SSF111331">
    <property type="entry name" value="NAD kinase/diacylglycerol kinase-like"/>
    <property type="match status" value="1"/>
</dbReference>
<dbReference type="RefSeq" id="WP_286661092.1">
    <property type="nucleotide sequence ID" value="NZ_JASZYV010000003.1"/>
</dbReference>
<dbReference type="InterPro" id="IPR001206">
    <property type="entry name" value="Diacylglycerol_kinase_cat_dom"/>
</dbReference>
<organism evidence="2 3">
    <name type="scientific">Variovorax dokdonensis</name>
    <dbReference type="NCBI Taxonomy" id="344883"/>
    <lineage>
        <taxon>Bacteria</taxon>
        <taxon>Pseudomonadati</taxon>
        <taxon>Pseudomonadota</taxon>
        <taxon>Betaproteobacteria</taxon>
        <taxon>Burkholderiales</taxon>
        <taxon>Comamonadaceae</taxon>
        <taxon>Variovorax</taxon>
    </lineage>
</organism>
<dbReference type="InterPro" id="IPR016064">
    <property type="entry name" value="NAD/diacylglycerol_kinase_sf"/>
</dbReference>
<proteinExistence type="predicted"/>
<keyword evidence="3" id="KW-1185">Reference proteome</keyword>
<dbReference type="SMART" id="SM00046">
    <property type="entry name" value="DAGKc"/>
    <property type="match status" value="1"/>
</dbReference>
<dbReference type="GO" id="GO:0016301">
    <property type="term" value="F:kinase activity"/>
    <property type="evidence" value="ECO:0007669"/>
    <property type="project" value="UniProtKB-KW"/>
</dbReference>
<gene>
    <name evidence="2" type="ORF">QTH91_15995</name>
</gene>
<dbReference type="PANTHER" id="PTHR12358">
    <property type="entry name" value="SPHINGOSINE KINASE"/>
    <property type="match status" value="1"/>
</dbReference>
<evidence type="ECO:0000313" key="3">
    <source>
        <dbReference type="Proteomes" id="UP001174908"/>
    </source>
</evidence>
<dbReference type="InterPro" id="IPR017438">
    <property type="entry name" value="ATP-NAD_kinase_N"/>
</dbReference>
<keyword evidence="2" id="KW-0808">Transferase</keyword>
<evidence type="ECO:0000259" key="1">
    <source>
        <dbReference type="PROSITE" id="PS50146"/>
    </source>
</evidence>
<protein>
    <submittedName>
        <fullName evidence="2">Diacylglycerol kinase family protein</fullName>
    </submittedName>
</protein>
<reference evidence="2" key="1">
    <citation type="submission" date="2023-06" db="EMBL/GenBank/DDBJ databases">
        <authorList>
            <person name="Jiang Y."/>
            <person name="Liu Q."/>
        </authorList>
    </citation>
    <scope>NUCLEOTIDE SEQUENCE</scope>
    <source>
        <strain evidence="2">CGMCC 1.12089</strain>
    </source>
</reference>
<dbReference type="Pfam" id="PF00781">
    <property type="entry name" value="DAGK_cat"/>
    <property type="match status" value="1"/>
</dbReference>
<accession>A0ABT7NDF9</accession>
<keyword evidence="2" id="KW-0418">Kinase</keyword>
<sequence length="319" mass="34938">MTPLAIAEHAPLFIVLNPASGRGEADNARRSIESACAQAGREHHIYQVDRHRRLQPCVQEAVERAKAVQGVVVAAGGDGTINAVAQATLGSGCAFGVLPQGTFNYFSRTHGIPTDTDEAMRVLLNEQPRAVQVGQVNDRVFLVNASLGLYAQLLEDREAYKAQFGRRRWVALWSALLTALRGHRPWYLHLSWHGVQRDIRTKTLFVANNALQLHQVGLPEADAPEQGQLAAIALKPLSTLSMLGLLVSGARGRLGEADSVVSFPFESMTVRPMRGHRRVKVATDGEIGWCAMPLEFRVSPEPLWLVRPAVAPELEATRQ</sequence>